<dbReference type="EMBL" id="ML120363">
    <property type="protein sequence ID" value="RPB03349.1"/>
    <property type="molecule type" value="Genomic_DNA"/>
</dbReference>
<dbReference type="OrthoDB" id="10372512at2759"/>
<feature type="non-terminal residue" evidence="1">
    <location>
        <position position="1"/>
    </location>
</feature>
<proteinExistence type="predicted"/>
<name>A0A3N4K1W3_9PEZI</name>
<accession>A0A3N4K1W3</accession>
<sequence>SSYPLITSRSFGPSIHRGAREASMCITTSVGKITVPLALSVPQALANALSSPGITPIMCPKIRNSTNSPISPAYGKKILCRGCSRCSANPWGLSSQRSFLGVR</sequence>
<gene>
    <name evidence="1" type="ORF">L873DRAFT_1670172</name>
</gene>
<dbReference type="AlphaFoldDB" id="A0A3N4K1W3"/>
<protein>
    <submittedName>
        <fullName evidence="1">Uncharacterized protein</fullName>
    </submittedName>
</protein>
<dbReference type="Proteomes" id="UP000276215">
    <property type="component" value="Unassembled WGS sequence"/>
</dbReference>
<evidence type="ECO:0000313" key="2">
    <source>
        <dbReference type="Proteomes" id="UP000276215"/>
    </source>
</evidence>
<keyword evidence="2" id="KW-1185">Reference proteome</keyword>
<organism evidence="1 2">
    <name type="scientific">Choiromyces venosus 120613-1</name>
    <dbReference type="NCBI Taxonomy" id="1336337"/>
    <lineage>
        <taxon>Eukaryota</taxon>
        <taxon>Fungi</taxon>
        <taxon>Dikarya</taxon>
        <taxon>Ascomycota</taxon>
        <taxon>Pezizomycotina</taxon>
        <taxon>Pezizomycetes</taxon>
        <taxon>Pezizales</taxon>
        <taxon>Tuberaceae</taxon>
        <taxon>Choiromyces</taxon>
    </lineage>
</organism>
<evidence type="ECO:0000313" key="1">
    <source>
        <dbReference type="EMBL" id="RPB03349.1"/>
    </source>
</evidence>
<reference evidence="1 2" key="1">
    <citation type="journal article" date="2018" name="Nat. Ecol. Evol.">
        <title>Pezizomycetes genomes reveal the molecular basis of ectomycorrhizal truffle lifestyle.</title>
        <authorList>
            <person name="Murat C."/>
            <person name="Payen T."/>
            <person name="Noel B."/>
            <person name="Kuo A."/>
            <person name="Morin E."/>
            <person name="Chen J."/>
            <person name="Kohler A."/>
            <person name="Krizsan K."/>
            <person name="Balestrini R."/>
            <person name="Da Silva C."/>
            <person name="Montanini B."/>
            <person name="Hainaut M."/>
            <person name="Levati E."/>
            <person name="Barry K.W."/>
            <person name="Belfiori B."/>
            <person name="Cichocki N."/>
            <person name="Clum A."/>
            <person name="Dockter R.B."/>
            <person name="Fauchery L."/>
            <person name="Guy J."/>
            <person name="Iotti M."/>
            <person name="Le Tacon F."/>
            <person name="Lindquist E.A."/>
            <person name="Lipzen A."/>
            <person name="Malagnac F."/>
            <person name="Mello A."/>
            <person name="Molinier V."/>
            <person name="Miyauchi S."/>
            <person name="Poulain J."/>
            <person name="Riccioni C."/>
            <person name="Rubini A."/>
            <person name="Sitrit Y."/>
            <person name="Splivallo R."/>
            <person name="Traeger S."/>
            <person name="Wang M."/>
            <person name="Zifcakova L."/>
            <person name="Wipf D."/>
            <person name="Zambonelli A."/>
            <person name="Paolocci F."/>
            <person name="Nowrousian M."/>
            <person name="Ottonello S."/>
            <person name="Baldrian P."/>
            <person name="Spatafora J.W."/>
            <person name="Henrissat B."/>
            <person name="Nagy L.G."/>
            <person name="Aury J.M."/>
            <person name="Wincker P."/>
            <person name="Grigoriev I.V."/>
            <person name="Bonfante P."/>
            <person name="Martin F.M."/>
        </authorList>
    </citation>
    <scope>NUCLEOTIDE SEQUENCE [LARGE SCALE GENOMIC DNA]</scope>
    <source>
        <strain evidence="1 2">120613-1</strain>
    </source>
</reference>